<dbReference type="PANTHER" id="PTHR12144">
    <property type="entry name" value="NEGATIVE ELONGATION FACTOR D"/>
    <property type="match status" value="1"/>
</dbReference>
<evidence type="ECO:0008006" key="9">
    <source>
        <dbReference type="Google" id="ProtNLM"/>
    </source>
</evidence>
<dbReference type="OrthoDB" id="511287at2759"/>
<dbReference type="GO" id="GO:0032021">
    <property type="term" value="C:NELF complex"/>
    <property type="evidence" value="ECO:0007669"/>
    <property type="project" value="TreeGrafter"/>
</dbReference>
<name>A0A9W8BG77_9FUNG</name>
<keyword evidence="3" id="KW-0678">Repressor</keyword>
<evidence type="ECO:0000256" key="5">
    <source>
        <dbReference type="ARBA" id="ARBA00023163"/>
    </source>
</evidence>
<dbReference type="GO" id="GO:0034244">
    <property type="term" value="P:negative regulation of transcription elongation by RNA polymerase II"/>
    <property type="evidence" value="ECO:0007669"/>
    <property type="project" value="TreeGrafter"/>
</dbReference>
<dbReference type="PANTHER" id="PTHR12144:SF0">
    <property type="entry name" value="NEGATIVE ELONGATION FACTOR C_D"/>
    <property type="match status" value="1"/>
</dbReference>
<keyword evidence="4" id="KW-0805">Transcription regulation</keyword>
<proteinExistence type="inferred from homology"/>
<evidence type="ECO:0000256" key="3">
    <source>
        <dbReference type="ARBA" id="ARBA00022491"/>
    </source>
</evidence>
<dbReference type="Proteomes" id="UP001150907">
    <property type="component" value="Unassembled WGS sequence"/>
</dbReference>
<comment type="similarity">
    <text evidence="2">Belongs to the NELF-D family.</text>
</comment>
<accession>A0A9W8BG77</accession>
<reference evidence="7" key="1">
    <citation type="submission" date="2022-07" db="EMBL/GenBank/DDBJ databases">
        <title>Phylogenomic reconstructions and comparative analyses of Kickxellomycotina fungi.</title>
        <authorList>
            <person name="Reynolds N.K."/>
            <person name="Stajich J.E."/>
            <person name="Barry K."/>
            <person name="Grigoriev I.V."/>
            <person name="Crous P."/>
            <person name="Smith M.E."/>
        </authorList>
    </citation>
    <scope>NUCLEOTIDE SEQUENCE</scope>
    <source>
        <strain evidence="7">IMI 214461</strain>
    </source>
</reference>
<dbReference type="AlphaFoldDB" id="A0A9W8BG77"/>
<evidence type="ECO:0000313" key="7">
    <source>
        <dbReference type="EMBL" id="KAJ2000880.1"/>
    </source>
</evidence>
<sequence length="597" mass="66887">MDVSEGSPVYPAIERTQATQDQPRSEFAKTDAIMEPATTALVDQYLEAGCEPLDVINSLVSSYDGVAAMANAVDHDIMRAYGVTDQSAILETLSRKIVKGFDATRADGEFSKEQQLPDYILHMIPHQFWRKTIYQLSEQHPKSNMLSAAIQKIADGGFQAELAALNSATLHTHVFLMLLVESFENVAPANDEALKTRMCELIKAVCGSEQTYFVAQYLLAAVRQRLGPQAIGLRRVEEELESFMLDTYDRPQLAIHMRLMLEGYAVGGDDAVANAFASIIQSSYASPGDTVALYKHYHGALADGSTMLSAQMLRSERVLMPIVDQAFGHLWDAAPRSPRTDLMDKYIWLIAYAMLGIDGQPESVEQSKLRQLIAQMKEAREALPVRPIQTTFNQIIHKVIEWTRIPILARVVLLWVQDVISYNNFTYYDTYFHSSEVPVPLLLLEEIAFCQPLLKPLVFAVYKGSFESKVPGFIPEKQIRLQKAVINRIAALVQLGYALPILHYFISQADSMDQSVLAYFIFRNLAQFEAPYPESFYQPMLQLIERAIGGIETMKEKELMVVRGFLACIDDEDGGAKRMLMLLPKEPTPPPLSASAR</sequence>
<evidence type="ECO:0000256" key="1">
    <source>
        <dbReference type="ARBA" id="ARBA00004123"/>
    </source>
</evidence>
<keyword evidence="5" id="KW-0804">Transcription</keyword>
<gene>
    <name evidence="7" type="ORF">H4R26_004408</name>
</gene>
<protein>
    <recommendedName>
        <fullName evidence="9">TH1 protein</fullName>
    </recommendedName>
</protein>
<comment type="caution">
    <text evidence="7">The sequence shown here is derived from an EMBL/GenBank/DDBJ whole genome shotgun (WGS) entry which is preliminary data.</text>
</comment>
<dbReference type="GO" id="GO:0003723">
    <property type="term" value="F:RNA binding"/>
    <property type="evidence" value="ECO:0007669"/>
    <property type="project" value="TreeGrafter"/>
</dbReference>
<dbReference type="EMBL" id="JANBQF010000474">
    <property type="protein sequence ID" value="KAJ2000880.1"/>
    <property type="molecule type" value="Genomic_DNA"/>
</dbReference>
<keyword evidence="6" id="KW-0539">Nucleus</keyword>
<organism evidence="7 8">
    <name type="scientific">Coemansia thaxteri</name>
    <dbReference type="NCBI Taxonomy" id="2663907"/>
    <lineage>
        <taxon>Eukaryota</taxon>
        <taxon>Fungi</taxon>
        <taxon>Fungi incertae sedis</taxon>
        <taxon>Zoopagomycota</taxon>
        <taxon>Kickxellomycotina</taxon>
        <taxon>Kickxellomycetes</taxon>
        <taxon>Kickxellales</taxon>
        <taxon>Kickxellaceae</taxon>
        <taxon>Coemansia</taxon>
    </lineage>
</organism>
<keyword evidence="8" id="KW-1185">Reference proteome</keyword>
<evidence type="ECO:0000313" key="8">
    <source>
        <dbReference type="Proteomes" id="UP001150907"/>
    </source>
</evidence>
<evidence type="ECO:0000256" key="2">
    <source>
        <dbReference type="ARBA" id="ARBA00005726"/>
    </source>
</evidence>
<evidence type="ECO:0000256" key="4">
    <source>
        <dbReference type="ARBA" id="ARBA00023015"/>
    </source>
</evidence>
<dbReference type="Pfam" id="PF04858">
    <property type="entry name" value="TH1"/>
    <property type="match status" value="1"/>
</dbReference>
<dbReference type="InterPro" id="IPR006942">
    <property type="entry name" value="TH1"/>
</dbReference>
<comment type="subcellular location">
    <subcellularLocation>
        <location evidence="1">Nucleus</location>
    </subcellularLocation>
</comment>
<evidence type="ECO:0000256" key="6">
    <source>
        <dbReference type="ARBA" id="ARBA00023242"/>
    </source>
</evidence>